<dbReference type="EMBL" id="NIVC01001346">
    <property type="protein sequence ID" value="PAA69117.1"/>
    <property type="molecule type" value="Genomic_DNA"/>
</dbReference>
<name>A0A267F6J6_9PLAT</name>
<keyword evidence="6" id="KW-1185">Reference proteome</keyword>
<dbReference type="EMBL" id="NIVC01001371">
    <property type="protein sequence ID" value="PAA68777.1"/>
    <property type="molecule type" value="Genomic_DNA"/>
</dbReference>
<keyword evidence="2" id="KW-0472">Membrane</keyword>
<evidence type="ECO:0000313" key="5">
    <source>
        <dbReference type="EMBL" id="PAA69117.1"/>
    </source>
</evidence>
<keyword evidence="2" id="KW-1133">Transmembrane helix</keyword>
<feature type="compositionally biased region" description="Low complexity" evidence="1">
    <location>
        <begin position="222"/>
        <end position="260"/>
    </location>
</feature>
<evidence type="ECO:0000313" key="6">
    <source>
        <dbReference type="Proteomes" id="UP000215902"/>
    </source>
</evidence>
<dbReference type="EMBL" id="NIVC01004016">
    <property type="protein sequence ID" value="PAA48916.1"/>
    <property type="molecule type" value="Genomic_DNA"/>
</dbReference>
<dbReference type="AlphaFoldDB" id="A0A267F6J6"/>
<protein>
    <submittedName>
        <fullName evidence="4">Uncharacterized protein</fullName>
    </submittedName>
</protein>
<sequence length="300" mass="33236">MTKERKLCNGDAPQEKSVYDQQRIARPAIYMYCGRASFGIGVLCMLAEVSVFIIKRGLTSMGIGIWTGAPFVLLGAVTMAVPKTRTVCSINTCLVFCVASLAIAFIGVLLCIAHILELSLILQQQYTPSPNFELHCRGCGHYIVIKETGQIGLLLLQSLVSAILLCFAYKDCLCCHPTETHLVTASTPVHAGVSLVTENQNAACPSPTCSVRQIRAYQQQLQQHQQYSPHQPQMRQQQQLHHPHQQLQQLHLVQQQQPQQYGYGNHSNIATDSAQSPMPCSSSAPTIHKNYATTHMYFEL</sequence>
<gene>
    <name evidence="5" type="ORF">BOX15_Mlig005930g1</name>
    <name evidence="4" type="ORF">BOX15_Mlig005930g2</name>
    <name evidence="3" type="ORF">BOX15_Mlig005930g3</name>
</gene>
<evidence type="ECO:0000313" key="4">
    <source>
        <dbReference type="EMBL" id="PAA68777.1"/>
    </source>
</evidence>
<organism evidence="4 6">
    <name type="scientific">Macrostomum lignano</name>
    <dbReference type="NCBI Taxonomy" id="282301"/>
    <lineage>
        <taxon>Eukaryota</taxon>
        <taxon>Metazoa</taxon>
        <taxon>Spiralia</taxon>
        <taxon>Lophotrochozoa</taxon>
        <taxon>Platyhelminthes</taxon>
        <taxon>Rhabditophora</taxon>
        <taxon>Macrostomorpha</taxon>
        <taxon>Macrostomida</taxon>
        <taxon>Macrostomidae</taxon>
        <taxon>Macrostomum</taxon>
    </lineage>
</organism>
<feature type="transmembrane region" description="Helical" evidence="2">
    <location>
        <begin position="32"/>
        <end position="54"/>
    </location>
</feature>
<feature type="region of interest" description="Disordered" evidence="1">
    <location>
        <begin position="222"/>
        <end position="286"/>
    </location>
</feature>
<dbReference type="Proteomes" id="UP000215902">
    <property type="component" value="Unassembled WGS sequence"/>
</dbReference>
<feature type="transmembrane region" description="Helical" evidence="2">
    <location>
        <begin position="60"/>
        <end position="81"/>
    </location>
</feature>
<keyword evidence="2" id="KW-0812">Transmembrane</keyword>
<evidence type="ECO:0000313" key="3">
    <source>
        <dbReference type="EMBL" id="PAA48916.1"/>
    </source>
</evidence>
<reference evidence="4 6" key="1">
    <citation type="submission" date="2017-06" db="EMBL/GenBank/DDBJ databases">
        <title>A platform for efficient transgenesis in Macrostomum lignano, a flatworm model organism for stem cell research.</title>
        <authorList>
            <person name="Berezikov E."/>
        </authorList>
    </citation>
    <scope>NUCLEOTIDE SEQUENCE [LARGE SCALE GENOMIC DNA]</scope>
    <source>
        <strain evidence="4">DV1</strain>
        <tissue evidence="4">Whole organism</tissue>
    </source>
</reference>
<evidence type="ECO:0000256" key="2">
    <source>
        <dbReference type="SAM" id="Phobius"/>
    </source>
</evidence>
<feature type="transmembrane region" description="Helical" evidence="2">
    <location>
        <begin position="93"/>
        <end position="116"/>
    </location>
</feature>
<accession>A0A267F6J6</accession>
<proteinExistence type="predicted"/>
<comment type="caution">
    <text evidence="4">The sequence shown here is derived from an EMBL/GenBank/DDBJ whole genome shotgun (WGS) entry which is preliminary data.</text>
</comment>
<feature type="compositionally biased region" description="Polar residues" evidence="1">
    <location>
        <begin position="265"/>
        <end position="285"/>
    </location>
</feature>
<evidence type="ECO:0000256" key="1">
    <source>
        <dbReference type="SAM" id="MobiDB-lite"/>
    </source>
</evidence>